<feature type="region of interest" description="Disordered" evidence="1">
    <location>
        <begin position="25"/>
        <end position="65"/>
    </location>
</feature>
<dbReference type="AlphaFoldDB" id="C1EE75"/>
<sequence>MALEARFWRYDSRVLMPDWHEDAVAAPHSDTKRRVTPPSGFQSDYSRSSQAVGVPGQVSTGPRPRRRMVTTQNFTAQISQPRRTELKPTVGGFDATLSVGPAFEEERTTTFQRFHEIAPAEARKGPAPPEKGDDDRAVGGYPASVNPVRPDAAVYSTSRAFFIKNATDRDFLDTTRDVTSLGSGPGGRCGARGPLVRNAGEAGCRNAYSVWADDYGHGV</sequence>
<dbReference type="KEGG" id="mis:MICPUN_62526"/>
<evidence type="ECO:0000313" key="3">
    <source>
        <dbReference type="Proteomes" id="UP000002009"/>
    </source>
</evidence>
<accession>C1EE75</accession>
<feature type="compositionally biased region" description="Polar residues" evidence="1">
    <location>
        <begin position="39"/>
        <end position="51"/>
    </location>
</feature>
<dbReference type="GeneID" id="8247349"/>
<organism evidence="2 3">
    <name type="scientific">Micromonas commoda (strain RCC299 / NOUM17 / CCMP2709)</name>
    <name type="common">Picoplanktonic green alga</name>
    <dbReference type="NCBI Taxonomy" id="296587"/>
    <lineage>
        <taxon>Eukaryota</taxon>
        <taxon>Viridiplantae</taxon>
        <taxon>Chlorophyta</taxon>
        <taxon>Mamiellophyceae</taxon>
        <taxon>Mamiellales</taxon>
        <taxon>Mamiellaceae</taxon>
        <taxon>Micromonas</taxon>
    </lineage>
</organism>
<dbReference type="RefSeq" id="XP_002505230.1">
    <property type="nucleotide sequence ID" value="XM_002505184.1"/>
</dbReference>
<keyword evidence="3" id="KW-1185">Reference proteome</keyword>
<reference evidence="2 3" key="1">
    <citation type="journal article" date="2009" name="Science">
        <title>Green evolution and dynamic adaptations revealed by genomes of the marine picoeukaryotes Micromonas.</title>
        <authorList>
            <person name="Worden A.Z."/>
            <person name="Lee J.H."/>
            <person name="Mock T."/>
            <person name="Rouze P."/>
            <person name="Simmons M.P."/>
            <person name="Aerts A.L."/>
            <person name="Allen A.E."/>
            <person name="Cuvelier M.L."/>
            <person name="Derelle E."/>
            <person name="Everett M.V."/>
            <person name="Foulon E."/>
            <person name="Grimwood J."/>
            <person name="Gundlach H."/>
            <person name="Henrissat B."/>
            <person name="Napoli C."/>
            <person name="McDonald S.M."/>
            <person name="Parker M.S."/>
            <person name="Rombauts S."/>
            <person name="Salamov A."/>
            <person name="Von Dassow P."/>
            <person name="Badger J.H."/>
            <person name="Coutinho P.M."/>
            <person name="Demir E."/>
            <person name="Dubchak I."/>
            <person name="Gentemann C."/>
            <person name="Eikrem W."/>
            <person name="Gready J.E."/>
            <person name="John U."/>
            <person name="Lanier W."/>
            <person name="Lindquist E.A."/>
            <person name="Lucas S."/>
            <person name="Mayer K.F."/>
            <person name="Moreau H."/>
            <person name="Not F."/>
            <person name="Otillar R."/>
            <person name="Panaud O."/>
            <person name="Pangilinan J."/>
            <person name="Paulsen I."/>
            <person name="Piegu B."/>
            <person name="Poliakov A."/>
            <person name="Robbens S."/>
            <person name="Schmutz J."/>
            <person name="Toulza E."/>
            <person name="Wyss T."/>
            <person name="Zelensky A."/>
            <person name="Zhou K."/>
            <person name="Armbrust E.V."/>
            <person name="Bhattacharya D."/>
            <person name="Goodenough U.W."/>
            <person name="Van de Peer Y."/>
            <person name="Grigoriev I.V."/>
        </authorList>
    </citation>
    <scope>NUCLEOTIDE SEQUENCE [LARGE SCALE GENOMIC DNA]</scope>
    <source>
        <strain evidence="3">RCC299 / NOUM17</strain>
    </source>
</reference>
<gene>
    <name evidence="2" type="ORF">MICPUN_62526</name>
</gene>
<dbReference type="EMBL" id="CP001330">
    <property type="protein sequence ID" value="ACO66488.1"/>
    <property type="molecule type" value="Genomic_DNA"/>
</dbReference>
<name>C1EE75_MICCC</name>
<dbReference type="Proteomes" id="UP000002009">
    <property type="component" value="Chromosome 11"/>
</dbReference>
<evidence type="ECO:0000256" key="1">
    <source>
        <dbReference type="SAM" id="MobiDB-lite"/>
    </source>
</evidence>
<proteinExistence type="predicted"/>
<dbReference type="InParanoid" id="C1EE75"/>
<evidence type="ECO:0000313" key="2">
    <source>
        <dbReference type="EMBL" id="ACO66488.1"/>
    </source>
</evidence>
<dbReference type="OMA" id="GASENDC"/>
<protein>
    <submittedName>
        <fullName evidence="2">Uncharacterized protein</fullName>
    </submittedName>
</protein>